<dbReference type="GO" id="GO:0005739">
    <property type="term" value="C:mitochondrion"/>
    <property type="evidence" value="ECO:0007669"/>
    <property type="project" value="UniProtKB-SubCell"/>
</dbReference>
<dbReference type="EMBL" id="KV453856">
    <property type="protein sequence ID" value="ODV84454.1"/>
    <property type="molecule type" value="Genomic_DNA"/>
</dbReference>
<name>A0A1E4SY76_9ASCO</name>
<organism evidence="4 5">
    <name type="scientific">[Candida] arabinofermentans NRRL YB-2248</name>
    <dbReference type="NCBI Taxonomy" id="983967"/>
    <lineage>
        <taxon>Eukaryota</taxon>
        <taxon>Fungi</taxon>
        <taxon>Dikarya</taxon>
        <taxon>Ascomycota</taxon>
        <taxon>Saccharomycotina</taxon>
        <taxon>Pichiomycetes</taxon>
        <taxon>Pichiales</taxon>
        <taxon>Pichiaceae</taxon>
        <taxon>Ogataea</taxon>
        <taxon>Ogataea/Candida clade</taxon>
    </lineage>
</organism>
<feature type="compositionally biased region" description="Basic residues" evidence="3">
    <location>
        <begin position="216"/>
        <end position="232"/>
    </location>
</feature>
<accession>A0A1E4SY76</accession>
<evidence type="ECO:0000256" key="2">
    <source>
        <dbReference type="ARBA" id="ARBA00023128"/>
    </source>
</evidence>
<proteinExistence type="predicted"/>
<feature type="compositionally biased region" description="Basic and acidic residues" evidence="3">
    <location>
        <begin position="201"/>
        <end position="214"/>
    </location>
</feature>
<evidence type="ECO:0000256" key="1">
    <source>
        <dbReference type="ARBA" id="ARBA00004173"/>
    </source>
</evidence>
<dbReference type="OrthoDB" id="3991203at2759"/>
<keyword evidence="2" id="KW-0496">Mitochondrion</keyword>
<evidence type="ECO:0000313" key="4">
    <source>
        <dbReference type="EMBL" id="ODV84454.1"/>
    </source>
</evidence>
<dbReference type="Pfam" id="PF08692">
    <property type="entry name" value="Pet20"/>
    <property type="match status" value="1"/>
</dbReference>
<feature type="region of interest" description="Disordered" evidence="3">
    <location>
        <begin position="58"/>
        <end position="81"/>
    </location>
</feature>
<feature type="compositionally biased region" description="Low complexity" evidence="3">
    <location>
        <begin position="58"/>
        <end position="68"/>
    </location>
</feature>
<protein>
    <submittedName>
        <fullName evidence="4">Uncharacterized protein</fullName>
    </submittedName>
</protein>
<reference evidence="5" key="1">
    <citation type="submission" date="2016-04" db="EMBL/GenBank/DDBJ databases">
        <title>Comparative genomics of biotechnologically important yeasts.</title>
        <authorList>
            <consortium name="DOE Joint Genome Institute"/>
            <person name="Riley R."/>
            <person name="Haridas S."/>
            <person name="Wolfe K.H."/>
            <person name="Lopes M.R."/>
            <person name="Hittinger C.T."/>
            <person name="Goker M."/>
            <person name="Salamov A."/>
            <person name="Wisecaver J."/>
            <person name="Long T.M."/>
            <person name="Aerts A.L."/>
            <person name="Barry K."/>
            <person name="Choi C."/>
            <person name="Clum A."/>
            <person name="Coughlan A.Y."/>
            <person name="Deshpande S."/>
            <person name="Douglass A.P."/>
            <person name="Hanson S.J."/>
            <person name="Klenk H.-P."/>
            <person name="Labutti K."/>
            <person name="Lapidus A."/>
            <person name="Lindquist E."/>
            <person name="Lipzen A."/>
            <person name="Meier-Kolthoff J.P."/>
            <person name="Ohm R.A."/>
            <person name="Otillar R.P."/>
            <person name="Pangilinan J."/>
            <person name="Peng Y."/>
            <person name="Rokas A."/>
            <person name="Rosa C.A."/>
            <person name="Scheuner C."/>
            <person name="Sibirny A.A."/>
            <person name="Slot J.C."/>
            <person name="Stielow J.B."/>
            <person name="Sun H."/>
            <person name="Kurtzman C.P."/>
            <person name="Blackwell M."/>
            <person name="Grigoriev I.V."/>
            <person name="Jeffries T.W."/>
        </authorList>
    </citation>
    <scope>NUCLEOTIDE SEQUENCE [LARGE SCALE GENOMIC DNA]</scope>
    <source>
        <strain evidence="5">NRRL YB-2248</strain>
    </source>
</reference>
<comment type="subcellular location">
    <subcellularLocation>
        <location evidence="1">Mitochondrion</location>
    </subcellularLocation>
</comment>
<feature type="region of interest" description="Disordered" evidence="3">
    <location>
        <begin position="187"/>
        <end position="232"/>
    </location>
</feature>
<dbReference type="InterPro" id="IPR014804">
    <property type="entry name" value="Pet20-like"/>
</dbReference>
<sequence>MFANTTLKPILRSTRNNISTRFVRLQSSSSNPGAATSQTNTKKKLELIEQQMQAQLQQQKQHQVQAQQKNTTSTKQKAKKGFNSLAKVPTTMKLKPKDVLLDNFFQGYKPLTLPLQPPIKKPSTVYYLEFDDNLELVNDGFTDLPSSQHSSRADDILIKDKNSTRFEFSNYSFNKDLEVQSDYDELPKNAKKTAGAATSSKKTESKFQMREVKPARTGRTRLNHIKNKKGNN</sequence>
<gene>
    <name evidence="4" type="ORF">CANARDRAFT_23862</name>
</gene>
<evidence type="ECO:0000256" key="3">
    <source>
        <dbReference type="SAM" id="MobiDB-lite"/>
    </source>
</evidence>
<dbReference type="Proteomes" id="UP000094801">
    <property type="component" value="Unassembled WGS sequence"/>
</dbReference>
<keyword evidence="5" id="KW-1185">Reference proteome</keyword>
<evidence type="ECO:0000313" key="5">
    <source>
        <dbReference type="Proteomes" id="UP000094801"/>
    </source>
</evidence>
<dbReference type="AlphaFoldDB" id="A0A1E4SY76"/>